<dbReference type="PROSITE" id="PS00096">
    <property type="entry name" value="SHMT"/>
    <property type="match status" value="1"/>
</dbReference>
<comment type="cofactor">
    <cofactor evidence="1 6 7">
        <name>pyridoxal 5'-phosphate</name>
        <dbReference type="ChEBI" id="CHEBI:597326"/>
    </cofactor>
</comment>
<evidence type="ECO:0000313" key="9">
    <source>
        <dbReference type="EMBL" id="OGG18973.1"/>
    </source>
</evidence>
<comment type="similarity">
    <text evidence="2 6">Belongs to the SHMT family.</text>
</comment>
<feature type="binding site" evidence="6">
    <location>
        <position position="128"/>
    </location>
    <ligand>
        <name>(6S)-5,6,7,8-tetrahydrofolate</name>
        <dbReference type="ChEBI" id="CHEBI:57453"/>
    </ligand>
</feature>
<organism evidence="9 10">
    <name type="scientific">Candidatus Gottesmanbacteria bacterium RIFCSPHIGHO2_01_FULL_47_48</name>
    <dbReference type="NCBI Taxonomy" id="1798381"/>
    <lineage>
        <taxon>Bacteria</taxon>
        <taxon>Candidatus Gottesmaniibacteriota</taxon>
    </lineage>
</organism>
<keyword evidence="6" id="KW-0028">Amino-acid biosynthesis</keyword>
<dbReference type="SUPFAM" id="SSF53383">
    <property type="entry name" value="PLP-dependent transferases"/>
    <property type="match status" value="1"/>
</dbReference>
<dbReference type="EMBL" id="MFJK01000011">
    <property type="protein sequence ID" value="OGG18973.1"/>
    <property type="molecule type" value="Genomic_DNA"/>
</dbReference>
<dbReference type="AlphaFoldDB" id="A0A1F6A2S8"/>
<keyword evidence="3 6" id="KW-0554">One-carbon metabolism</keyword>
<dbReference type="GO" id="GO:0004372">
    <property type="term" value="F:glycine hydroxymethyltransferase activity"/>
    <property type="evidence" value="ECO:0007669"/>
    <property type="project" value="UniProtKB-UniRule"/>
</dbReference>
<evidence type="ECO:0000256" key="1">
    <source>
        <dbReference type="ARBA" id="ARBA00001933"/>
    </source>
</evidence>
<feature type="domain" description="Serine hydroxymethyltransferase-like" evidence="8">
    <location>
        <begin position="2"/>
        <end position="397"/>
    </location>
</feature>
<feature type="site" description="Plays an important role in substrate specificity" evidence="6">
    <location>
        <position position="235"/>
    </location>
</feature>
<dbReference type="InterPro" id="IPR015421">
    <property type="entry name" value="PyrdxlP-dep_Trfase_major"/>
</dbReference>
<comment type="subunit">
    <text evidence="6">Homodimer.</text>
</comment>
<dbReference type="GO" id="GO:0019264">
    <property type="term" value="P:glycine biosynthetic process from serine"/>
    <property type="evidence" value="ECO:0007669"/>
    <property type="project" value="UniProtKB-UniRule"/>
</dbReference>
<feature type="modified residue" description="N6-(pyridoxal phosphate)lysine" evidence="6 7">
    <location>
        <position position="236"/>
    </location>
</feature>
<dbReference type="InterPro" id="IPR039429">
    <property type="entry name" value="SHMT-like_dom"/>
</dbReference>
<dbReference type="InterPro" id="IPR049943">
    <property type="entry name" value="Ser_HO-MeTrfase-like"/>
</dbReference>
<keyword evidence="4 6" id="KW-0808">Transferase</keyword>
<accession>A0A1F6A2S8</accession>
<evidence type="ECO:0000313" key="10">
    <source>
        <dbReference type="Proteomes" id="UP000177871"/>
    </source>
</evidence>
<dbReference type="NCBIfam" id="NF000586">
    <property type="entry name" value="PRK00011.1"/>
    <property type="match status" value="1"/>
</dbReference>
<protein>
    <recommendedName>
        <fullName evidence="6">Serine hydroxymethyltransferase</fullName>
        <shortName evidence="6">SHMT</shortName>
        <shortName evidence="6">Serine methylase</shortName>
        <ecNumber evidence="6">2.1.2.1</ecNumber>
    </recommendedName>
</protein>
<dbReference type="UniPathway" id="UPA00193"/>
<reference evidence="9 10" key="1">
    <citation type="journal article" date="2016" name="Nat. Commun.">
        <title>Thousands of microbial genomes shed light on interconnected biogeochemical processes in an aquifer system.</title>
        <authorList>
            <person name="Anantharaman K."/>
            <person name="Brown C.T."/>
            <person name="Hug L.A."/>
            <person name="Sharon I."/>
            <person name="Castelle C.J."/>
            <person name="Probst A.J."/>
            <person name="Thomas B.C."/>
            <person name="Singh A."/>
            <person name="Wilkins M.J."/>
            <person name="Karaoz U."/>
            <person name="Brodie E.L."/>
            <person name="Williams K.H."/>
            <person name="Hubbard S.S."/>
            <person name="Banfield J.F."/>
        </authorList>
    </citation>
    <scope>NUCLEOTIDE SEQUENCE [LARGE SCALE GENOMIC DNA]</scope>
</reference>
<dbReference type="InterPro" id="IPR015422">
    <property type="entry name" value="PyrdxlP-dep_Trfase_small"/>
</dbReference>
<comment type="function">
    <text evidence="6">Catalyzes the reversible interconversion of serine and glycine with tetrahydrofolate (THF) serving as the one-carbon carrier. This reaction serves as the major source of one-carbon groups required for the biosynthesis of purines, thymidylate, methionine, and other important biomolecules. Also exhibits THF-independent aldolase activity toward beta-hydroxyamino acids, producing glycine and aldehydes, via a retro-aldol mechanism.</text>
</comment>
<dbReference type="UniPathway" id="UPA00288">
    <property type="reaction ID" value="UER01023"/>
</dbReference>
<evidence type="ECO:0000259" key="8">
    <source>
        <dbReference type="Pfam" id="PF00464"/>
    </source>
</evidence>
<dbReference type="Pfam" id="PF00464">
    <property type="entry name" value="SHMT"/>
    <property type="match status" value="1"/>
</dbReference>
<evidence type="ECO:0000256" key="5">
    <source>
        <dbReference type="ARBA" id="ARBA00022898"/>
    </source>
</evidence>
<dbReference type="InterPro" id="IPR001085">
    <property type="entry name" value="Ser_HO-MeTrfase"/>
</dbReference>
<comment type="caution">
    <text evidence="6">Lacks conserved residue(s) required for the propagation of feature annotation.</text>
</comment>
<keyword evidence="6" id="KW-0963">Cytoplasm</keyword>
<dbReference type="GO" id="GO:0030170">
    <property type="term" value="F:pyridoxal phosphate binding"/>
    <property type="evidence" value="ECO:0007669"/>
    <property type="project" value="UniProtKB-UniRule"/>
</dbReference>
<dbReference type="GO" id="GO:0005737">
    <property type="term" value="C:cytoplasm"/>
    <property type="evidence" value="ECO:0007669"/>
    <property type="project" value="UniProtKB-SubCell"/>
</dbReference>
<comment type="pathway">
    <text evidence="6">Amino-acid biosynthesis; glycine biosynthesis; glycine from L-serine: step 1/1.</text>
</comment>
<comment type="caution">
    <text evidence="9">The sequence shown here is derived from an EMBL/GenBank/DDBJ whole genome shotgun (WGS) entry which is preliminary data.</text>
</comment>
<dbReference type="HAMAP" id="MF_00051">
    <property type="entry name" value="SHMT"/>
    <property type="match status" value="1"/>
</dbReference>
<dbReference type="Proteomes" id="UP000177871">
    <property type="component" value="Unassembled WGS sequence"/>
</dbReference>
<proteinExistence type="inferred from homology"/>
<sequence length="455" mass="50283">MLNKIDPEISTLIAGEEKRQKEGLELIPSENYVSAAVREAVGSVLENKYAEGYPRKRYYTGNEFVDQVEQLCIDRARKLFGVPYVNVQPYSGSPANLEIFGALCRPFSQLRKATPYEAGQDVVLSQLLSHGGHLSMGQEASFTSKYYRAEYYHLTSEGEVDWEELYRMARKIKPRIIWSGGTGYTKIFKWEKYAEIADEVGAFFVADISHIAGLVAGGAHPSPVPFAHVIMTTTHKTLRGPRGAIIMVTDKGSAKDPELPAKIDKSVFPGHQGGPHMNKIAGIAVALKEANTSAFRKYAGQVVKNSKMLGSALIDYGFTLIGGGSENHMIWMDLSNKGIEGWHAHVTLEMVNIYGNKQTIPNDPRPPFYPSGFRIGTPAVTSRGMKEAEMKVIAGFINEGVEIARENSLPDVGNADKDKDQTARRAFKDKVAKSSEVRKLKSKVTAFARKFPVEF</sequence>
<dbReference type="Gene3D" id="3.90.1150.10">
    <property type="entry name" value="Aspartate Aminotransferase, domain 1"/>
    <property type="match status" value="1"/>
</dbReference>
<comment type="subcellular location">
    <subcellularLocation>
        <location evidence="6">Cytoplasm</location>
    </subcellularLocation>
</comment>
<feature type="binding site" evidence="6">
    <location>
        <begin position="132"/>
        <end position="134"/>
    </location>
    <ligand>
        <name>(6S)-5,6,7,8-tetrahydrofolate</name>
        <dbReference type="ChEBI" id="CHEBI:57453"/>
    </ligand>
</feature>
<dbReference type="PANTHER" id="PTHR11680:SF35">
    <property type="entry name" value="SERINE HYDROXYMETHYLTRANSFERASE 1"/>
    <property type="match status" value="1"/>
</dbReference>
<dbReference type="CDD" id="cd00378">
    <property type="entry name" value="SHMT"/>
    <property type="match status" value="1"/>
</dbReference>
<comment type="catalytic activity">
    <reaction evidence="6">
        <text>(6R)-5,10-methylene-5,6,7,8-tetrahydrofolate + glycine + H2O = (6S)-5,6,7,8-tetrahydrofolate + L-serine</text>
        <dbReference type="Rhea" id="RHEA:15481"/>
        <dbReference type="ChEBI" id="CHEBI:15377"/>
        <dbReference type="ChEBI" id="CHEBI:15636"/>
        <dbReference type="ChEBI" id="CHEBI:33384"/>
        <dbReference type="ChEBI" id="CHEBI:57305"/>
        <dbReference type="ChEBI" id="CHEBI:57453"/>
        <dbReference type="EC" id="2.1.2.1"/>
    </reaction>
</comment>
<dbReference type="InterPro" id="IPR015424">
    <property type="entry name" value="PyrdxlP-dep_Trfase"/>
</dbReference>
<evidence type="ECO:0000256" key="7">
    <source>
        <dbReference type="PIRSR" id="PIRSR000412-50"/>
    </source>
</evidence>
<gene>
    <name evidence="6" type="primary">glyA</name>
    <name evidence="9" type="ORF">A2721_02430</name>
</gene>
<comment type="pathway">
    <text evidence="6">One-carbon metabolism; tetrahydrofolate interconversion.</text>
</comment>
<dbReference type="EC" id="2.1.2.1" evidence="6"/>
<name>A0A1F6A2S8_9BACT</name>
<dbReference type="PIRSF" id="PIRSF000412">
    <property type="entry name" value="SHMT"/>
    <property type="match status" value="1"/>
</dbReference>
<evidence type="ECO:0000256" key="2">
    <source>
        <dbReference type="ARBA" id="ARBA00006376"/>
    </source>
</evidence>
<dbReference type="GO" id="GO:0035999">
    <property type="term" value="P:tetrahydrofolate interconversion"/>
    <property type="evidence" value="ECO:0007669"/>
    <property type="project" value="UniProtKB-UniRule"/>
</dbReference>
<evidence type="ECO:0000256" key="6">
    <source>
        <dbReference type="HAMAP-Rule" id="MF_00051"/>
    </source>
</evidence>
<dbReference type="PANTHER" id="PTHR11680">
    <property type="entry name" value="SERINE HYDROXYMETHYLTRANSFERASE"/>
    <property type="match status" value="1"/>
</dbReference>
<dbReference type="InterPro" id="IPR019798">
    <property type="entry name" value="Ser_HO-MeTrfase_PLP_BS"/>
</dbReference>
<dbReference type="STRING" id="1798381.A2721_02430"/>
<evidence type="ECO:0000256" key="3">
    <source>
        <dbReference type="ARBA" id="ARBA00022563"/>
    </source>
</evidence>
<dbReference type="Gene3D" id="3.40.640.10">
    <property type="entry name" value="Type I PLP-dependent aspartate aminotransferase-like (Major domain)"/>
    <property type="match status" value="1"/>
</dbReference>
<evidence type="ECO:0000256" key="4">
    <source>
        <dbReference type="ARBA" id="ARBA00022679"/>
    </source>
</evidence>
<keyword evidence="5 6" id="KW-0663">Pyridoxal phosphate</keyword>